<name>A0A8S1YP48_9CILI</name>
<dbReference type="EMBL" id="CAJJDO010000213">
    <property type="protein sequence ID" value="CAD8214417.1"/>
    <property type="molecule type" value="Genomic_DNA"/>
</dbReference>
<comment type="caution">
    <text evidence="1">The sequence shown here is derived from an EMBL/GenBank/DDBJ whole genome shotgun (WGS) entry which is preliminary data.</text>
</comment>
<protein>
    <submittedName>
        <fullName evidence="1">Uncharacterized protein</fullName>
    </submittedName>
</protein>
<gene>
    <name evidence="1" type="ORF">PPENT_87.1.T2130005</name>
</gene>
<proteinExistence type="predicted"/>
<sequence length="112" mass="13518">MHVYEMNSVNQQFTKTKDIIVNECKINQGGLFPQQFIKLTQLLVNKHGNCVNLIRKTQNEEFKVEQSQVFILISTKMWRQFLQKVHLHFLQYPLLLFFYKKNYKIFQGTYQV</sequence>
<reference evidence="1" key="1">
    <citation type="submission" date="2021-01" db="EMBL/GenBank/DDBJ databases">
        <authorList>
            <consortium name="Genoscope - CEA"/>
            <person name="William W."/>
        </authorList>
    </citation>
    <scope>NUCLEOTIDE SEQUENCE</scope>
</reference>
<dbReference type="OrthoDB" id="323880at2759"/>
<evidence type="ECO:0000313" key="2">
    <source>
        <dbReference type="Proteomes" id="UP000689195"/>
    </source>
</evidence>
<dbReference type="Proteomes" id="UP000689195">
    <property type="component" value="Unassembled WGS sequence"/>
</dbReference>
<organism evidence="1 2">
    <name type="scientific">Paramecium pentaurelia</name>
    <dbReference type="NCBI Taxonomy" id="43138"/>
    <lineage>
        <taxon>Eukaryota</taxon>
        <taxon>Sar</taxon>
        <taxon>Alveolata</taxon>
        <taxon>Ciliophora</taxon>
        <taxon>Intramacronucleata</taxon>
        <taxon>Oligohymenophorea</taxon>
        <taxon>Peniculida</taxon>
        <taxon>Parameciidae</taxon>
        <taxon>Paramecium</taxon>
    </lineage>
</organism>
<accession>A0A8S1YP48</accession>
<dbReference type="AlphaFoldDB" id="A0A8S1YP48"/>
<evidence type="ECO:0000313" key="1">
    <source>
        <dbReference type="EMBL" id="CAD8214417.1"/>
    </source>
</evidence>
<keyword evidence="2" id="KW-1185">Reference proteome</keyword>